<dbReference type="AlphaFoldDB" id="A0A2J6SII7"/>
<dbReference type="InParanoid" id="A0A2J6SII7"/>
<dbReference type="OrthoDB" id="1193027at2759"/>
<evidence type="ECO:0000313" key="3">
    <source>
        <dbReference type="Proteomes" id="UP000235371"/>
    </source>
</evidence>
<dbReference type="STRING" id="1095630.A0A2J6SII7"/>
<sequence>MGFTWYSGPASSFPPMSTWKDFETIFNLNKAEMLQTGDSGEDVGRIWNAVLEAAKLGVEERVIFCIIMQESTGNVGVGTPNDMDNNPTGGLMQAEESPAFPGQHNLSQVCPPPE</sequence>
<evidence type="ECO:0000313" key="2">
    <source>
        <dbReference type="EMBL" id="PMD50584.1"/>
    </source>
</evidence>
<reference evidence="2 3" key="1">
    <citation type="submission" date="2016-04" db="EMBL/GenBank/DDBJ databases">
        <title>A degradative enzymes factory behind the ericoid mycorrhizal symbiosis.</title>
        <authorList>
            <consortium name="DOE Joint Genome Institute"/>
            <person name="Martino E."/>
            <person name="Morin E."/>
            <person name="Grelet G."/>
            <person name="Kuo A."/>
            <person name="Kohler A."/>
            <person name="Daghino S."/>
            <person name="Barry K."/>
            <person name="Choi C."/>
            <person name="Cichocki N."/>
            <person name="Clum A."/>
            <person name="Copeland A."/>
            <person name="Hainaut M."/>
            <person name="Haridas S."/>
            <person name="Labutti K."/>
            <person name="Lindquist E."/>
            <person name="Lipzen A."/>
            <person name="Khouja H.-R."/>
            <person name="Murat C."/>
            <person name="Ohm R."/>
            <person name="Olson A."/>
            <person name="Spatafora J."/>
            <person name="Veneault-Fourrey C."/>
            <person name="Henrissat B."/>
            <person name="Grigoriev I."/>
            <person name="Martin F."/>
            <person name="Perotto S."/>
        </authorList>
    </citation>
    <scope>NUCLEOTIDE SEQUENCE [LARGE SCALE GENOMIC DNA]</scope>
    <source>
        <strain evidence="2 3">E</strain>
    </source>
</reference>
<protein>
    <submittedName>
        <fullName evidence="2">Uncharacterized protein</fullName>
    </submittedName>
</protein>
<keyword evidence="3" id="KW-1185">Reference proteome</keyword>
<dbReference type="RefSeq" id="XP_024727488.1">
    <property type="nucleotide sequence ID" value="XM_024882007.1"/>
</dbReference>
<dbReference type="Proteomes" id="UP000235371">
    <property type="component" value="Unassembled WGS sequence"/>
</dbReference>
<dbReference type="GeneID" id="36590084"/>
<name>A0A2J6SII7_9HELO</name>
<proteinExistence type="predicted"/>
<evidence type="ECO:0000256" key="1">
    <source>
        <dbReference type="SAM" id="MobiDB-lite"/>
    </source>
</evidence>
<feature type="region of interest" description="Disordered" evidence="1">
    <location>
        <begin position="75"/>
        <end position="114"/>
    </location>
</feature>
<accession>A0A2J6SII7</accession>
<dbReference type="EMBL" id="KZ613913">
    <property type="protein sequence ID" value="PMD50584.1"/>
    <property type="molecule type" value="Genomic_DNA"/>
</dbReference>
<gene>
    <name evidence="2" type="ORF">K444DRAFT_621953</name>
</gene>
<organism evidence="2 3">
    <name type="scientific">Hyaloscypha bicolor E</name>
    <dbReference type="NCBI Taxonomy" id="1095630"/>
    <lineage>
        <taxon>Eukaryota</taxon>
        <taxon>Fungi</taxon>
        <taxon>Dikarya</taxon>
        <taxon>Ascomycota</taxon>
        <taxon>Pezizomycotina</taxon>
        <taxon>Leotiomycetes</taxon>
        <taxon>Helotiales</taxon>
        <taxon>Hyaloscyphaceae</taxon>
        <taxon>Hyaloscypha</taxon>
        <taxon>Hyaloscypha bicolor</taxon>
    </lineage>
</organism>